<protein>
    <submittedName>
        <fullName evidence="3">Uncharacterized protein</fullName>
    </submittedName>
</protein>
<feature type="coiled-coil region" evidence="1">
    <location>
        <begin position="147"/>
        <end position="174"/>
    </location>
</feature>
<dbReference type="EMBL" id="GL883006">
    <property type="protein sequence ID" value="EGG25241.1"/>
    <property type="molecule type" value="Genomic_DNA"/>
</dbReference>
<keyword evidence="1" id="KW-0175">Coiled coil</keyword>
<evidence type="ECO:0000313" key="4">
    <source>
        <dbReference type="Proteomes" id="UP000007797"/>
    </source>
</evidence>
<proteinExistence type="predicted"/>
<dbReference type="KEGG" id="dfa:DFA_03489"/>
<dbReference type="GeneID" id="14876849"/>
<dbReference type="OrthoDB" id="10621873at2759"/>
<dbReference type="RefSeq" id="XP_004363092.1">
    <property type="nucleotide sequence ID" value="XM_004363035.1"/>
</dbReference>
<feature type="region of interest" description="Disordered" evidence="2">
    <location>
        <begin position="38"/>
        <end position="65"/>
    </location>
</feature>
<keyword evidence="4" id="KW-1185">Reference proteome</keyword>
<organism evidence="3 4">
    <name type="scientific">Cavenderia fasciculata</name>
    <name type="common">Slime mold</name>
    <name type="synonym">Dictyostelium fasciculatum</name>
    <dbReference type="NCBI Taxonomy" id="261658"/>
    <lineage>
        <taxon>Eukaryota</taxon>
        <taxon>Amoebozoa</taxon>
        <taxon>Evosea</taxon>
        <taxon>Eumycetozoa</taxon>
        <taxon>Dictyostelia</taxon>
        <taxon>Acytosteliales</taxon>
        <taxon>Cavenderiaceae</taxon>
        <taxon>Cavenderia</taxon>
    </lineage>
</organism>
<reference evidence="4" key="1">
    <citation type="journal article" date="2011" name="Genome Res.">
        <title>Phylogeny-wide analysis of social amoeba genomes highlights ancient origins for complex intercellular communication.</title>
        <authorList>
            <person name="Heidel A.J."/>
            <person name="Lawal H.M."/>
            <person name="Felder M."/>
            <person name="Schilde C."/>
            <person name="Helps N.R."/>
            <person name="Tunggal B."/>
            <person name="Rivero F."/>
            <person name="John U."/>
            <person name="Schleicher M."/>
            <person name="Eichinger L."/>
            <person name="Platzer M."/>
            <person name="Noegel A.A."/>
            <person name="Schaap P."/>
            <person name="Gloeckner G."/>
        </authorList>
    </citation>
    <scope>NUCLEOTIDE SEQUENCE [LARGE SCALE GENOMIC DNA]</scope>
    <source>
        <strain evidence="4">SH3</strain>
    </source>
</reference>
<dbReference type="AlphaFoldDB" id="F4PHQ7"/>
<sequence>MFRINSTILQKTTTTLCCRYASSASSSTMIMINRNYTTNKKNNTDDEDPLSAFSNNKPTEPTSYDKIFSGFKQTTSVYEREIEEQRSRYEKAKEDEKKANPYWKKILSKKSELAWAILGVGTFILMFKSFAQSKQNQSLSQQVQVHKTSTINEIDQLKLQLSNLQSVSDQQLKELIVNINNNNNNNNNNKSTTPNINQTSTIVQQSGGEVEDLHLLLQSIKHILNSNNSNNNNSDDSPK</sequence>
<evidence type="ECO:0000256" key="2">
    <source>
        <dbReference type="SAM" id="MobiDB-lite"/>
    </source>
</evidence>
<feature type="compositionally biased region" description="Polar residues" evidence="2">
    <location>
        <begin position="52"/>
        <end position="62"/>
    </location>
</feature>
<name>F4PHQ7_CACFS</name>
<dbReference type="Proteomes" id="UP000007797">
    <property type="component" value="Unassembled WGS sequence"/>
</dbReference>
<evidence type="ECO:0000313" key="3">
    <source>
        <dbReference type="EMBL" id="EGG25241.1"/>
    </source>
</evidence>
<evidence type="ECO:0000256" key="1">
    <source>
        <dbReference type="SAM" id="Coils"/>
    </source>
</evidence>
<gene>
    <name evidence="3" type="ORF">DFA_03489</name>
</gene>
<accession>F4PHQ7</accession>